<evidence type="ECO:0000313" key="9">
    <source>
        <dbReference type="Proteomes" id="UP001595384"/>
    </source>
</evidence>
<comment type="similarity">
    <text evidence="6">Belongs to the methyltransferase superfamily. tRNA (adenine-N(6)-)-methyltransferase family.</text>
</comment>
<comment type="subcellular location">
    <subcellularLocation>
        <location evidence="6">Cytoplasm</location>
    </subcellularLocation>
</comment>
<dbReference type="InterPro" id="IPR007848">
    <property type="entry name" value="Small_mtfrase_dom"/>
</dbReference>
<dbReference type="InterPro" id="IPR029063">
    <property type="entry name" value="SAM-dependent_MTases_sf"/>
</dbReference>
<dbReference type="PANTHER" id="PTHR47739">
    <property type="entry name" value="TRNA1(VAL) (ADENINE(37)-N6)-METHYLTRANSFERASE"/>
    <property type="match status" value="1"/>
</dbReference>
<dbReference type="RefSeq" id="WP_123016766.1">
    <property type="nucleotide sequence ID" value="NZ_AP024911.1"/>
</dbReference>
<comment type="function">
    <text evidence="6">Specifically methylates the adenine in position 37 of tRNA(1)(Val) (anticodon cmo5UAC).</text>
</comment>
<keyword evidence="1 6" id="KW-0963">Cytoplasm</keyword>
<evidence type="ECO:0000256" key="5">
    <source>
        <dbReference type="ARBA" id="ARBA00022694"/>
    </source>
</evidence>
<reference evidence="9" key="1">
    <citation type="journal article" date="2019" name="Int. J. Syst. Evol. Microbiol.">
        <title>The Global Catalogue of Microorganisms (GCM) 10K type strain sequencing project: providing services to taxonomists for standard genome sequencing and annotation.</title>
        <authorList>
            <consortium name="The Broad Institute Genomics Platform"/>
            <consortium name="The Broad Institute Genome Sequencing Center for Infectious Disease"/>
            <person name="Wu L."/>
            <person name="Ma J."/>
        </authorList>
    </citation>
    <scope>NUCLEOTIDE SEQUENCE [LARGE SCALE GENOMIC DNA]</scope>
    <source>
        <strain evidence="9">KCTC 62784</strain>
    </source>
</reference>
<evidence type="ECO:0000259" key="7">
    <source>
        <dbReference type="Pfam" id="PF05175"/>
    </source>
</evidence>
<evidence type="ECO:0000256" key="3">
    <source>
        <dbReference type="ARBA" id="ARBA00022679"/>
    </source>
</evidence>
<name>A0ABV7C7I7_9VIBR</name>
<dbReference type="InterPro" id="IPR002052">
    <property type="entry name" value="DNA_methylase_N6_adenine_CS"/>
</dbReference>
<protein>
    <recommendedName>
        <fullName evidence="6">tRNA1(Val) (adenine(37)-N6)-methyltransferase</fullName>
        <ecNumber evidence="6">2.1.1.223</ecNumber>
    </recommendedName>
    <alternativeName>
        <fullName evidence="6">tRNA m6A37 methyltransferase</fullName>
    </alternativeName>
</protein>
<dbReference type="Pfam" id="PF05175">
    <property type="entry name" value="MTS"/>
    <property type="match status" value="1"/>
</dbReference>
<dbReference type="PANTHER" id="PTHR47739:SF1">
    <property type="entry name" value="TRNA1(VAL) (ADENINE(37)-N6)-METHYLTRANSFERASE"/>
    <property type="match status" value="1"/>
</dbReference>
<evidence type="ECO:0000313" key="8">
    <source>
        <dbReference type="EMBL" id="MFC3022776.1"/>
    </source>
</evidence>
<dbReference type="CDD" id="cd02440">
    <property type="entry name" value="AdoMet_MTases"/>
    <property type="match status" value="1"/>
</dbReference>
<dbReference type="PROSITE" id="PS00092">
    <property type="entry name" value="N6_MTASE"/>
    <property type="match status" value="1"/>
</dbReference>
<dbReference type="GO" id="GO:0032259">
    <property type="term" value="P:methylation"/>
    <property type="evidence" value="ECO:0007669"/>
    <property type="project" value="UniProtKB-KW"/>
</dbReference>
<accession>A0ABV7C7I7</accession>
<gene>
    <name evidence="8" type="ORF">ACFODT_02880</name>
</gene>
<dbReference type="SUPFAM" id="SSF53335">
    <property type="entry name" value="S-adenosyl-L-methionine-dependent methyltransferases"/>
    <property type="match status" value="1"/>
</dbReference>
<keyword evidence="5 6" id="KW-0819">tRNA processing</keyword>
<dbReference type="EC" id="2.1.1.223" evidence="6"/>
<dbReference type="GO" id="GO:0008168">
    <property type="term" value="F:methyltransferase activity"/>
    <property type="evidence" value="ECO:0007669"/>
    <property type="project" value="UniProtKB-KW"/>
</dbReference>
<keyword evidence="4 6" id="KW-0949">S-adenosyl-L-methionine</keyword>
<dbReference type="InterPro" id="IPR050210">
    <property type="entry name" value="tRNA_Adenine-N(6)_MTase"/>
</dbReference>
<dbReference type="Gene3D" id="3.40.50.150">
    <property type="entry name" value="Vaccinia Virus protein VP39"/>
    <property type="match status" value="1"/>
</dbReference>
<evidence type="ECO:0000256" key="2">
    <source>
        <dbReference type="ARBA" id="ARBA00022603"/>
    </source>
</evidence>
<evidence type="ECO:0000256" key="4">
    <source>
        <dbReference type="ARBA" id="ARBA00022691"/>
    </source>
</evidence>
<dbReference type="EMBL" id="JBHRSE010000020">
    <property type="protein sequence ID" value="MFC3022776.1"/>
    <property type="molecule type" value="Genomic_DNA"/>
</dbReference>
<feature type="domain" description="Methyltransferase small" evidence="7">
    <location>
        <begin position="39"/>
        <end position="126"/>
    </location>
</feature>
<dbReference type="Proteomes" id="UP001595384">
    <property type="component" value="Unassembled WGS sequence"/>
</dbReference>
<comment type="caution">
    <text evidence="8">The sequence shown here is derived from an EMBL/GenBank/DDBJ whole genome shotgun (WGS) entry which is preliminary data.</text>
</comment>
<organism evidence="8 9">
    <name type="scientific">Vibrio zhugei</name>
    <dbReference type="NCBI Taxonomy" id="2479546"/>
    <lineage>
        <taxon>Bacteria</taxon>
        <taxon>Pseudomonadati</taxon>
        <taxon>Pseudomonadota</taxon>
        <taxon>Gammaproteobacteria</taxon>
        <taxon>Vibrionales</taxon>
        <taxon>Vibrionaceae</taxon>
        <taxon>Vibrio</taxon>
    </lineage>
</organism>
<keyword evidence="2 6" id="KW-0489">Methyltransferase</keyword>
<proteinExistence type="inferred from homology"/>
<evidence type="ECO:0000256" key="6">
    <source>
        <dbReference type="HAMAP-Rule" id="MF_01872"/>
    </source>
</evidence>
<evidence type="ECO:0000256" key="1">
    <source>
        <dbReference type="ARBA" id="ARBA00022490"/>
    </source>
</evidence>
<dbReference type="PRINTS" id="PR00507">
    <property type="entry name" value="N12N6MTFRASE"/>
</dbReference>
<dbReference type="HAMAP" id="MF_01872">
    <property type="entry name" value="tRNA_methyltr_YfiC"/>
    <property type="match status" value="1"/>
</dbReference>
<keyword evidence="3 6" id="KW-0808">Transferase</keyword>
<dbReference type="InterPro" id="IPR022882">
    <property type="entry name" value="tRNA_adenine-N6_MeTrfase"/>
</dbReference>
<sequence>MNEKIFRFKKFTLAIPHDLGMPLSTDGVLLGAWGLSSPQSRILDIGTGSGLLAVMCAQRHSHAHIDAIDLAWNAYQAASLNFSHSPWPERLKAHHGNVLDCQTTHHYSGIICNPPYFTTGQSSQQTSRAQARHTTSLPHGRLLAHCRQLLMPSGTAAFILPTTEGEQFIQKAQANGWFIQRCCYVATTEKKSASRILIELTLQPTTTAHETLVIRHNGQYTQAFTSLTRDFYLKM</sequence>
<keyword evidence="9" id="KW-1185">Reference proteome</keyword>
<comment type="catalytic activity">
    <reaction evidence="6">
        <text>adenosine(37) in tRNA1(Val) + S-adenosyl-L-methionine = N(6)-methyladenosine(37) in tRNA1(Val) + S-adenosyl-L-homocysteine + H(+)</text>
        <dbReference type="Rhea" id="RHEA:43160"/>
        <dbReference type="Rhea" id="RHEA-COMP:10369"/>
        <dbReference type="Rhea" id="RHEA-COMP:10370"/>
        <dbReference type="ChEBI" id="CHEBI:15378"/>
        <dbReference type="ChEBI" id="CHEBI:57856"/>
        <dbReference type="ChEBI" id="CHEBI:59789"/>
        <dbReference type="ChEBI" id="CHEBI:74411"/>
        <dbReference type="ChEBI" id="CHEBI:74449"/>
        <dbReference type="EC" id="2.1.1.223"/>
    </reaction>
</comment>